<dbReference type="GO" id="GO:0006890">
    <property type="term" value="P:retrograde vesicle-mediated transport, Golgi to endoplasmic reticulum"/>
    <property type="evidence" value="ECO:0007669"/>
    <property type="project" value="TreeGrafter"/>
</dbReference>
<evidence type="ECO:0000313" key="6">
    <source>
        <dbReference type="EMBL" id="KAJ3574989.1"/>
    </source>
</evidence>
<keyword evidence="2 5" id="KW-1133">Transmembrane helix</keyword>
<comment type="caution">
    <text evidence="6">The sequence shown here is derived from an EMBL/GenBank/DDBJ whole genome shotgun (WGS) entry which is preliminary data.</text>
</comment>
<dbReference type="EMBL" id="JANIEX010000051">
    <property type="protein sequence ID" value="KAJ3574989.1"/>
    <property type="molecule type" value="Genomic_DNA"/>
</dbReference>
<feature type="region of interest" description="Disordered" evidence="4">
    <location>
        <begin position="124"/>
        <end position="158"/>
    </location>
</feature>
<accession>A0AAD5W2B0</accession>
<evidence type="ECO:0000256" key="3">
    <source>
        <dbReference type="ARBA" id="ARBA00023136"/>
    </source>
</evidence>
<dbReference type="Proteomes" id="UP001213000">
    <property type="component" value="Unassembled WGS sequence"/>
</dbReference>
<evidence type="ECO:0000256" key="4">
    <source>
        <dbReference type="SAM" id="MobiDB-lite"/>
    </source>
</evidence>
<protein>
    <recommendedName>
        <fullName evidence="8">Golgi to ER traffic protein 2</fullName>
    </recommendedName>
</protein>
<name>A0AAD5W2B0_9AGAR</name>
<evidence type="ECO:0000313" key="7">
    <source>
        <dbReference type="Proteomes" id="UP001213000"/>
    </source>
</evidence>
<dbReference type="PANTHER" id="PTHR28263:SF1">
    <property type="entry name" value="GOLGI TO ER TRAFFIC PROTEIN 2"/>
    <property type="match status" value="1"/>
</dbReference>
<feature type="region of interest" description="Disordered" evidence="4">
    <location>
        <begin position="27"/>
        <end position="104"/>
    </location>
</feature>
<feature type="transmembrane region" description="Helical" evidence="5">
    <location>
        <begin position="212"/>
        <end position="229"/>
    </location>
</feature>
<sequence length="345" mass="36864">MSSAAERAEARRKAILAKRGDRLAKLTTSARGEENTYISDDASSRSRVFLGEDSVDMPTPPRISVSPSPGPTPSKSSATSPPTAPSPPSSSIKPETLFGDVDDSVWSPEIQEQFRQALLSANPMHSNASSRVPSGASASGRGHSPGPQPGLGPQQGDVDPMAEMLAALGAGAPGGAPGADMLGLLQQMRQGGAQPPTPESETLKRDKAIKRIVQLVMSWLLLAYFVFFLEPSAYHERVGSLDVGRWTRWAILGENKNMLELLQTFVVQPQPAFFWAFCALETVLHFDALRNIFSPRTGKSHLDALGPASKVLGVFNVIMLFLNDLGSMVFGLGLVVLLASYATPK</sequence>
<organism evidence="6 7">
    <name type="scientific">Leucocoprinus birnbaumii</name>
    <dbReference type="NCBI Taxonomy" id="56174"/>
    <lineage>
        <taxon>Eukaryota</taxon>
        <taxon>Fungi</taxon>
        <taxon>Dikarya</taxon>
        <taxon>Basidiomycota</taxon>
        <taxon>Agaricomycotina</taxon>
        <taxon>Agaricomycetes</taxon>
        <taxon>Agaricomycetidae</taxon>
        <taxon>Agaricales</taxon>
        <taxon>Agaricineae</taxon>
        <taxon>Agaricaceae</taxon>
        <taxon>Leucocoprinus</taxon>
    </lineage>
</organism>
<keyword evidence="1 5" id="KW-0812">Transmembrane</keyword>
<dbReference type="AlphaFoldDB" id="A0AAD5W2B0"/>
<evidence type="ECO:0000256" key="5">
    <source>
        <dbReference type="SAM" id="Phobius"/>
    </source>
</evidence>
<reference evidence="6" key="1">
    <citation type="submission" date="2022-07" db="EMBL/GenBank/DDBJ databases">
        <title>Genome Sequence of Leucocoprinus birnbaumii.</title>
        <authorList>
            <person name="Buettner E."/>
        </authorList>
    </citation>
    <scope>NUCLEOTIDE SEQUENCE</scope>
    <source>
        <strain evidence="6">VT141</strain>
    </source>
</reference>
<proteinExistence type="predicted"/>
<feature type="transmembrane region" description="Helical" evidence="5">
    <location>
        <begin position="314"/>
        <end position="342"/>
    </location>
</feature>
<evidence type="ECO:0000256" key="1">
    <source>
        <dbReference type="ARBA" id="ARBA00022692"/>
    </source>
</evidence>
<dbReference type="PANTHER" id="PTHR28263">
    <property type="entry name" value="GOLGI TO ER TRAFFIC PROTEIN 2"/>
    <property type="match status" value="1"/>
</dbReference>
<evidence type="ECO:0008006" key="8">
    <source>
        <dbReference type="Google" id="ProtNLM"/>
    </source>
</evidence>
<gene>
    <name evidence="6" type="ORF">NP233_g1395</name>
</gene>
<keyword evidence="7" id="KW-1185">Reference proteome</keyword>
<evidence type="ECO:0000256" key="2">
    <source>
        <dbReference type="ARBA" id="ARBA00022989"/>
    </source>
</evidence>
<dbReference type="InterPro" id="IPR028143">
    <property type="entry name" value="Get2/sif1"/>
</dbReference>
<keyword evidence="3 5" id="KW-0472">Membrane</keyword>